<dbReference type="Proteomes" id="UP001595912">
    <property type="component" value="Unassembled WGS sequence"/>
</dbReference>
<comment type="caution">
    <text evidence="7">The sequence shown here is derived from an EMBL/GenBank/DDBJ whole genome shotgun (WGS) entry which is preliminary data.</text>
</comment>
<keyword evidence="4 5" id="KW-0472">Membrane</keyword>
<evidence type="ECO:0000259" key="6">
    <source>
        <dbReference type="PROSITE" id="PS50850"/>
    </source>
</evidence>
<sequence length="396" mass="40757">MRPYAVFLAISAVTAFGTACAYTLNLVYQIRTAGLGPLQLVLVGTVLEAVYLLAQLPSGRLADLRGRRPAVLLGVWLTGAGTVLQGVAPTFAAILAGTALWGVGAACFDGAFEAWAADEFGEDRVGAVLTRGAQTGQASTVLGMLAGIGLATQALWLPVVVGGAAWLALAVFLSLAMRELHFRPTPPEQGDLTGLRTARRSPVLLALAGATLFVALGREGYDRLSQNHLLDAAPPAGSAVVWLGALAVAGTLAAIPLTEVLRRRTAGQPLPRLGRLLVWLQAVQVAATAGFALTGQFATAAAAFLLVGVLRSAADPLWTTWLIKQTSPASRATVLSAVGTVGALGEIAGGPPVGWIGQRFSVARALLTCALLAVPAVALLSAAVTRQDADERKVQV</sequence>
<dbReference type="Pfam" id="PF07690">
    <property type="entry name" value="MFS_1"/>
    <property type="match status" value="1"/>
</dbReference>
<feature type="transmembrane region" description="Helical" evidence="5">
    <location>
        <begin position="197"/>
        <end position="216"/>
    </location>
</feature>
<feature type="transmembrane region" description="Helical" evidence="5">
    <location>
        <begin position="37"/>
        <end position="58"/>
    </location>
</feature>
<evidence type="ECO:0000256" key="1">
    <source>
        <dbReference type="ARBA" id="ARBA00004651"/>
    </source>
</evidence>
<gene>
    <name evidence="7" type="ORF">ACFPIJ_39735</name>
</gene>
<dbReference type="InterPro" id="IPR036259">
    <property type="entry name" value="MFS_trans_sf"/>
</dbReference>
<reference evidence="8" key="1">
    <citation type="journal article" date="2019" name="Int. J. Syst. Evol. Microbiol.">
        <title>The Global Catalogue of Microorganisms (GCM) 10K type strain sequencing project: providing services to taxonomists for standard genome sequencing and annotation.</title>
        <authorList>
            <consortium name="The Broad Institute Genomics Platform"/>
            <consortium name="The Broad Institute Genome Sequencing Center for Infectious Disease"/>
            <person name="Wu L."/>
            <person name="Ma J."/>
        </authorList>
    </citation>
    <scope>NUCLEOTIDE SEQUENCE [LARGE SCALE GENOMIC DNA]</scope>
    <source>
        <strain evidence="8">CGMCC 4.7152</strain>
    </source>
</reference>
<feature type="transmembrane region" description="Helical" evidence="5">
    <location>
        <begin position="236"/>
        <end position="255"/>
    </location>
</feature>
<keyword evidence="8" id="KW-1185">Reference proteome</keyword>
<keyword evidence="3 5" id="KW-1133">Transmembrane helix</keyword>
<feature type="transmembrane region" description="Helical" evidence="5">
    <location>
        <begin position="70"/>
        <end position="95"/>
    </location>
</feature>
<evidence type="ECO:0000256" key="5">
    <source>
        <dbReference type="SAM" id="Phobius"/>
    </source>
</evidence>
<evidence type="ECO:0000313" key="8">
    <source>
        <dbReference type="Proteomes" id="UP001595912"/>
    </source>
</evidence>
<dbReference type="RefSeq" id="WP_380123352.1">
    <property type="nucleotide sequence ID" value="NZ_JBHSIU010000054.1"/>
</dbReference>
<accession>A0ABV9W7F1</accession>
<feature type="transmembrane region" description="Helical" evidence="5">
    <location>
        <begin position="154"/>
        <end position="176"/>
    </location>
</feature>
<dbReference type="InterPro" id="IPR053160">
    <property type="entry name" value="MFS_DHA3_Transporter"/>
</dbReference>
<feature type="transmembrane region" description="Helical" evidence="5">
    <location>
        <begin position="276"/>
        <end position="309"/>
    </location>
</feature>
<comment type="subcellular location">
    <subcellularLocation>
        <location evidence="1">Cell membrane</location>
        <topology evidence="1">Multi-pass membrane protein</topology>
    </subcellularLocation>
</comment>
<dbReference type="EMBL" id="JBHSIU010000054">
    <property type="protein sequence ID" value="MFC5003944.1"/>
    <property type="molecule type" value="Genomic_DNA"/>
</dbReference>
<dbReference type="PANTHER" id="PTHR23530">
    <property type="entry name" value="TRANSPORT PROTEIN-RELATED"/>
    <property type="match status" value="1"/>
</dbReference>
<dbReference type="PANTHER" id="PTHR23530:SF1">
    <property type="entry name" value="PERMEASE, MAJOR FACILITATOR SUPERFAMILY-RELATED"/>
    <property type="match status" value="1"/>
</dbReference>
<dbReference type="CDD" id="cd06174">
    <property type="entry name" value="MFS"/>
    <property type="match status" value="1"/>
</dbReference>
<evidence type="ECO:0000256" key="2">
    <source>
        <dbReference type="ARBA" id="ARBA00022692"/>
    </source>
</evidence>
<evidence type="ECO:0000256" key="3">
    <source>
        <dbReference type="ARBA" id="ARBA00022989"/>
    </source>
</evidence>
<dbReference type="Gene3D" id="1.20.1250.20">
    <property type="entry name" value="MFS general substrate transporter like domains"/>
    <property type="match status" value="1"/>
</dbReference>
<name>A0ABV9W7F1_9ACTN</name>
<proteinExistence type="predicted"/>
<protein>
    <submittedName>
        <fullName evidence="7">MFS transporter</fullName>
    </submittedName>
</protein>
<dbReference type="SUPFAM" id="SSF103473">
    <property type="entry name" value="MFS general substrate transporter"/>
    <property type="match status" value="1"/>
</dbReference>
<organism evidence="7 8">
    <name type="scientific">Dactylosporangium cerinum</name>
    <dbReference type="NCBI Taxonomy" id="1434730"/>
    <lineage>
        <taxon>Bacteria</taxon>
        <taxon>Bacillati</taxon>
        <taxon>Actinomycetota</taxon>
        <taxon>Actinomycetes</taxon>
        <taxon>Micromonosporales</taxon>
        <taxon>Micromonosporaceae</taxon>
        <taxon>Dactylosporangium</taxon>
    </lineage>
</organism>
<dbReference type="InterPro" id="IPR020846">
    <property type="entry name" value="MFS_dom"/>
</dbReference>
<dbReference type="PROSITE" id="PS51257">
    <property type="entry name" value="PROKAR_LIPOPROTEIN"/>
    <property type="match status" value="1"/>
</dbReference>
<feature type="transmembrane region" description="Helical" evidence="5">
    <location>
        <begin position="362"/>
        <end position="384"/>
    </location>
</feature>
<dbReference type="PROSITE" id="PS50850">
    <property type="entry name" value="MFS"/>
    <property type="match status" value="1"/>
</dbReference>
<evidence type="ECO:0000256" key="4">
    <source>
        <dbReference type="ARBA" id="ARBA00023136"/>
    </source>
</evidence>
<keyword evidence="2 5" id="KW-0812">Transmembrane</keyword>
<feature type="domain" description="Major facilitator superfamily (MFS) profile" evidence="6">
    <location>
        <begin position="1"/>
        <end position="393"/>
    </location>
</feature>
<evidence type="ECO:0000313" key="7">
    <source>
        <dbReference type="EMBL" id="MFC5003944.1"/>
    </source>
</evidence>
<dbReference type="InterPro" id="IPR011701">
    <property type="entry name" value="MFS"/>
</dbReference>